<dbReference type="Proteomes" id="UP001501166">
    <property type="component" value="Unassembled WGS sequence"/>
</dbReference>
<evidence type="ECO:0000256" key="1">
    <source>
        <dbReference type="ARBA" id="ARBA00005397"/>
    </source>
</evidence>
<comment type="caution">
    <text evidence="4">The sequence shown here is derived from an EMBL/GenBank/DDBJ whole genome shotgun (WGS) entry which is preliminary data.</text>
</comment>
<feature type="region of interest" description="Disordered" evidence="3">
    <location>
        <begin position="85"/>
        <end position="117"/>
    </location>
</feature>
<comment type="function">
    <text evidence="2">Enables the recognition and targeting of unfolded and aggregated proteins to the ClpC protease or to other proteins involved in proteolysis.</text>
</comment>
<organism evidence="4 5">
    <name type="scientific">Alkalibacterium iburiense</name>
    <dbReference type="NCBI Taxonomy" id="290589"/>
    <lineage>
        <taxon>Bacteria</taxon>
        <taxon>Bacillati</taxon>
        <taxon>Bacillota</taxon>
        <taxon>Bacilli</taxon>
        <taxon>Lactobacillales</taxon>
        <taxon>Carnobacteriaceae</taxon>
        <taxon>Alkalibacterium</taxon>
    </lineage>
</organism>
<feature type="compositionally biased region" description="Acidic residues" evidence="3">
    <location>
        <begin position="101"/>
        <end position="113"/>
    </location>
</feature>
<dbReference type="RefSeq" id="WP_343755579.1">
    <property type="nucleotide sequence ID" value="NZ_BAAACW010000107.1"/>
</dbReference>
<comment type="domain">
    <text evidence="2">The N-terminal domain probably binds unfolded/aggregated proteins; the C-terminal domain interacts with ClpC.</text>
</comment>
<dbReference type="Gene3D" id="3.30.70.1950">
    <property type="match status" value="1"/>
</dbReference>
<evidence type="ECO:0000256" key="2">
    <source>
        <dbReference type="HAMAP-Rule" id="MF_01124"/>
    </source>
</evidence>
<evidence type="ECO:0000313" key="4">
    <source>
        <dbReference type="EMBL" id="GAA0364974.1"/>
    </source>
</evidence>
<comment type="similarity">
    <text evidence="1 2">Belongs to the MecA family.</text>
</comment>
<comment type="subunit">
    <text evidence="2">Homodimer.</text>
</comment>
<evidence type="ECO:0000256" key="3">
    <source>
        <dbReference type="SAM" id="MobiDB-lite"/>
    </source>
</evidence>
<accession>A0ABN0XIC8</accession>
<dbReference type="HAMAP" id="MF_01124">
    <property type="entry name" value="MecA"/>
    <property type="match status" value="1"/>
</dbReference>
<dbReference type="Pfam" id="PF05389">
    <property type="entry name" value="MecA"/>
    <property type="match status" value="1"/>
</dbReference>
<gene>
    <name evidence="2" type="primary">mecA</name>
    <name evidence="4" type="ORF">GCM10008932_16510</name>
</gene>
<keyword evidence="5" id="KW-1185">Reference proteome</keyword>
<dbReference type="PIRSF" id="PIRSF029008">
    <property type="entry name" value="MecA"/>
    <property type="match status" value="1"/>
</dbReference>
<protein>
    <recommendedName>
        <fullName evidence="2">Adapter protein MecA</fullName>
    </recommendedName>
</protein>
<dbReference type="EMBL" id="BAAACW010000107">
    <property type="protein sequence ID" value="GAA0364974.1"/>
    <property type="molecule type" value="Genomic_DNA"/>
</dbReference>
<proteinExistence type="inferred from homology"/>
<dbReference type="PANTHER" id="PTHR39161:SF1">
    <property type="entry name" value="ADAPTER PROTEIN MECA 1"/>
    <property type="match status" value="1"/>
</dbReference>
<sequence>MEIEHINEDTIRVTIENTDLEERGITFLDLLGNQKQIEKFFYSILEEVDIDEEFQESEAVTFQVMPNNNGLELFISKGTNFQENLPSLDDFNNDSPSIDNFNEDESDKSDDVEDYSKQGHKTKEVVLVMENFEQMIQLAQSMFLESGTSTLYHYDNKYYLHILFFVEEMDIRTSEEELAIILEYGEKSSVTPEILNEYGKKIMETNALEITRYHFS</sequence>
<dbReference type="PANTHER" id="PTHR39161">
    <property type="entry name" value="ADAPTER PROTEIN MECA"/>
    <property type="match status" value="1"/>
</dbReference>
<reference evidence="4 5" key="1">
    <citation type="journal article" date="2019" name="Int. J. Syst. Evol. Microbiol.">
        <title>The Global Catalogue of Microorganisms (GCM) 10K type strain sequencing project: providing services to taxonomists for standard genome sequencing and annotation.</title>
        <authorList>
            <consortium name="The Broad Institute Genomics Platform"/>
            <consortium name="The Broad Institute Genome Sequencing Center for Infectious Disease"/>
            <person name="Wu L."/>
            <person name="Ma J."/>
        </authorList>
    </citation>
    <scope>NUCLEOTIDE SEQUENCE [LARGE SCALE GENOMIC DNA]</scope>
    <source>
        <strain evidence="4 5">JCM 12662</strain>
    </source>
</reference>
<dbReference type="InterPro" id="IPR038471">
    <property type="entry name" value="MecA_C_sf"/>
</dbReference>
<evidence type="ECO:0000313" key="5">
    <source>
        <dbReference type="Proteomes" id="UP001501166"/>
    </source>
</evidence>
<dbReference type="InterPro" id="IPR008681">
    <property type="entry name" value="Neg-reg_MecA"/>
</dbReference>
<name>A0ABN0XIC8_9LACT</name>